<gene>
    <name evidence="1" type="ORF">LEP1GSC123_2060</name>
</gene>
<name>M3GZ27_LEPBO</name>
<comment type="caution">
    <text evidence="1">The sequence shown here is derived from an EMBL/GenBank/DDBJ whole genome shotgun (WGS) entry which is preliminary data.</text>
</comment>
<evidence type="ECO:0008006" key="3">
    <source>
        <dbReference type="Google" id="ProtNLM"/>
    </source>
</evidence>
<reference evidence="1 2" key="1">
    <citation type="submission" date="2013-01" db="EMBL/GenBank/DDBJ databases">
        <authorList>
            <person name="Harkins D.M."/>
            <person name="Durkin A.S."/>
            <person name="Brinkac L.M."/>
            <person name="Haft D.H."/>
            <person name="Selengut J.D."/>
            <person name="Sanka R."/>
            <person name="DePew J."/>
            <person name="Purushe J."/>
            <person name="Picardeau M."/>
            <person name="Werts C."/>
            <person name="Goarant C."/>
            <person name="Vinetz J.M."/>
            <person name="Sutton G.G."/>
            <person name="Nierman W.C."/>
            <person name="Fouts D.E."/>
        </authorList>
    </citation>
    <scope>NUCLEOTIDE SEQUENCE [LARGE SCALE GENOMIC DNA]</scope>
    <source>
        <strain evidence="1 2">200701203</strain>
    </source>
</reference>
<sequence length="526" mass="59978">MIRVQQPFKKAYCFYYLAVILSPSLIFSQEVEEKTKFDFQGNYRVRGFNLARDIYTSRQTSATPYDKGAFKTEQQQRNQNIAETEITEKLKGNPSTLSPQKEDISYFDTRMTVNMNFNTSKYFEALWGVQVGDITFGGKGFGQNSTTGPGQGGEANSTSPVNIQTTFLYLNFKLPEDAFSLRVGQQLFFSPRGRVIFASGTGITINKDFRLWNTTIESGWFVARQNAQLDLDKNAYADKNYVGTNIYFYRIKTSFFNNVKHELYSYFLDDTIKSIEKTTNAKGTVIALDSEFGQLFWHGFMNEINLSNFGFVVHGIYNHGTVHVLEPYRDNAGNVLYNRFSRHNISGGMLDLQFSYRYSENFTFNLIGVGTTGRPGFDKDGTRANLRGGGYKTLMPGYSISNIGHDFTGGYALFSGKDSSGLYEYGVNGDFVVYGPLLLTLGYYRLYGTKSPYIENNRYFNFDNGYKTSTFFGHEVNINLRWNAFRDMQILMRSGYFIAGDGLKAYLDTTYGKILREFFVTAEHRF</sequence>
<evidence type="ECO:0000313" key="1">
    <source>
        <dbReference type="EMBL" id="EMG00084.1"/>
    </source>
</evidence>
<accession>M3GZ27</accession>
<proteinExistence type="predicted"/>
<dbReference type="AlphaFoldDB" id="M3GZ27"/>
<dbReference type="BioCyc" id="LBOR1193007:G11KN-3893-MONOMER"/>
<dbReference type="Proteomes" id="UP000011783">
    <property type="component" value="Unassembled WGS sequence"/>
</dbReference>
<organism evidence="1 2">
    <name type="scientific">Leptospira borgpetersenii str. 200701203</name>
    <dbReference type="NCBI Taxonomy" id="1193007"/>
    <lineage>
        <taxon>Bacteria</taxon>
        <taxon>Pseudomonadati</taxon>
        <taxon>Spirochaetota</taxon>
        <taxon>Spirochaetia</taxon>
        <taxon>Leptospirales</taxon>
        <taxon>Leptospiraceae</taxon>
        <taxon>Leptospira</taxon>
    </lineage>
</organism>
<evidence type="ECO:0000313" key="2">
    <source>
        <dbReference type="Proteomes" id="UP000011783"/>
    </source>
</evidence>
<protein>
    <recommendedName>
        <fullName evidence="3">PF13372 domain protein</fullName>
    </recommendedName>
</protein>
<dbReference type="EMBL" id="AKWO02000052">
    <property type="protein sequence ID" value="EMG00084.1"/>
    <property type="molecule type" value="Genomic_DNA"/>
</dbReference>